<evidence type="ECO:0000256" key="4">
    <source>
        <dbReference type="ARBA" id="ARBA00022801"/>
    </source>
</evidence>
<dbReference type="InterPro" id="IPR017850">
    <property type="entry name" value="Alkaline_phosphatase_core_sf"/>
</dbReference>
<keyword evidence="6" id="KW-0732">Signal</keyword>
<dbReference type="InterPro" id="IPR050738">
    <property type="entry name" value="Sulfatase"/>
</dbReference>
<dbReference type="GO" id="GO:0004065">
    <property type="term" value="F:arylsulfatase activity"/>
    <property type="evidence" value="ECO:0007669"/>
    <property type="project" value="TreeGrafter"/>
</dbReference>
<proteinExistence type="inferred from homology"/>
<evidence type="ECO:0000256" key="6">
    <source>
        <dbReference type="SAM" id="SignalP"/>
    </source>
</evidence>
<comment type="similarity">
    <text evidence="2">Belongs to the sulfatase family.</text>
</comment>
<sequence length="177" mass="19645">MVSLSLLWLLWSSVQTCLRPPSPSHPNIIILMVDDMGFGDIASYGHPTQEFTEVDRMAHEGTRFTQAYSADSMCSPSRAAFMTGRLPIRLGVTGGRRVFMPYDIGGLPKHETTMAEMLKQAGNVDKGYMTGMIGKWHLGINEHNHSDGAHLPSKRGFDFVGLNLPFTNTWQCDTTQV</sequence>
<keyword evidence="4" id="KW-0378">Hydrolase</keyword>
<dbReference type="STRING" id="6313.A0A0K0DB28"/>
<feature type="chain" id="PRO_5005326616" evidence="6">
    <location>
        <begin position="17"/>
        <end position="177"/>
    </location>
</feature>
<dbReference type="Proteomes" id="UP000035642">
    <property type="component" value="Unassembled WGS sequence"/>
</dbReference>
<name>A0A0K0DB28_ANGCA</name>
<dbReference type="PROSITE" id="PS00149">
    <property type="entry name" value="SULFATASE_2"/>
    <property type="match status" value="1"/>
</dbReference>
<reference evidence="9" key="2">
    <citation type="submission" date="2017-02" db="UniProtKB">
        <authorList>
            <consortium name="WormBaseParasite"/>
        </authorList>
    </citation>
    <scope>IDENTIFICATION</scope>
</reference>
<evidence type="ECO:0000259" key="7">
    <source>
        <dbReference type="Pfam" id="PF00884"/>
    </source>
</evidence>
<dbReference type="GO" id="GO:0046872">
    <property type="term" value="F:metal ion binding"/>
    <property type="evidence" value="ECO:0007669"/>
    <property type="project" value="UniProtKB-KW"/>
</dbReference>
<comment type="cofactor">
    <cofactor evidence="1">
        <name>Ca(2+)</name>
        <dbReference type="ChEBI" id="CHEBI:29108"/>
    </cofactor>
</comment>
<dbReference type="Gene3D" id="3.40.720.10">
    <property type="entry name" value="Alkaline Phosphatase, subunit A"/>
    <property type="match status" value="1"/>
</dbReference>
<dbReference type="AlphaFoldDB" id="A0A0K0DB28"/>
<dbReference type="Pfam" id="PF00884">
    <property type="entry name" value="Sulfatase"/>
    <property type="match status" value="1"/>
</dbReference>
<dbReference type="WBParaSite" id="ACAC_0000757401-mRNA-1">
    <property type="protein sequence ID" value="ACAC_0000757401-mRNA-1"/>
    <property type="gene ID" value="ACAC_0000757401"/>
</dbReference>
<protein>
    <submittedName>
        <fullName evidence="9">Sulfatase domain-containing protein</fullName>
    </submittedName>
</protein>
<dbReference type="PROSITE" id="PS00523">
    <property type="entry name" value="SULFATASE_1"/>
    <property type="match status" value="1"/>
</dbReference>
<dbReference type="PANTHER" id="PTHR42693:SF15">
    <property type="entry name" value="ARYLSULFATASE"/>
    <property type="match status" value="1"/>
</dbReference>
<keyword evidence="3" id="KW-0479">Metal-binding</keyword>
<dbReference type="InterPro" id="IPR000917">
    <property type="entry name" value="Sulfatase_N"/>
</dbReference>
<feature type="domain" description="Sulfatase N-terminal" evidence="7">
    <location>
        <begin position="26"/>
        <end position="175"/>
    </location>
</feature>
<reference evidence="8" key="1">
    <citation type="submission" date="2012-09" db="EMBL/GenBank/DDBJ databases">
        <authorList>
            <person name="Martin A.A."/>
        </authorList>
    </citation>
    <scope>NUCLEOTIDE SEQUENCE</scope>
</reference>
<accession>A0A0K0DB28</accession>
<feature type="signal peptide" evidence="6">
    <location>
        <begin position="1"/>
        <end position="16"/>
    </location>
</feature>
<keyword evidence="8" id="KW-1185">Reference proteome</keyword>
<dbReference type="InterPro" id="IPR024607">
    <property type="entry name" value="Sulfatase_CS"/>
</dbReference>
<dbReference type="PANTHER" id="PTHR42693">
    <property type="entry name" value="ARYLSULFATASE FAMILY MEMBER"/>
    <property type="match status" value="1"/>
</dbReference>
<keyword evidence="5" id="KW-0106">Calcium</keyword>
<evidence type="ECO:0000256" key="2">
    <source>
        <dbReference type="ARBA" id="ARBA00008779"/>
    </source>
</evidence>
<evidence type="ECO:0000313" key="8">
    <source>
        <dbReference type="Proteomes" id="UP000035642"/>
    </source>
</evidence>
<evidence type="ECO:0000256" key="5">
    <source>
        <dbReference type="ARBA" id="ARBA00022837"/>
    </source>
</evidence>
<dbReference type="SUPFAM" id="SSF53649">
    <property type="entry name" value="Alkaline phosphatase-like"/>
    <property type="match status" value="1"/>
</dbReference>
<evidence type="ECO:0000313" key="9">
    <source>
        <dbReference type="WBParaSite" id="ACAC_0000757401-mRNA-1"/>
    </source>
</evidence>
<organism evidence="8 9">
    <name type="scientific">Angiostrongylus cantonensis</name>
    <name type="common">Rat lungworm</name>
    <dbReference type="NCBI Taxonomy" id="6313"/>
    <lineage>
        <taxon>Eukaryota</taxon>
        <taxon>Metazoa</taxon>
        <taxon>Ecdysozoa</taxon>
        <taxon>Nematoda</taxon>
        <taxon>Chromadorea</taxon>
        <taxon>Rhabditida</taxon>
        <taxon>Rhabditina</taxon>
        <taxon>Rhabditomorpha</taxon>
        <taxon>Strongyloidea</taxon>
        <taxon>Metastrongylidae</taxon>
        <taxon>Angiostrongylus</taxon>
    </lineage>
</organism>
<evidence type="ECO:0000256" key="3">
    <source>
        <dbReference type="ARBA" id="ARBA00022723"/>
    </source>
</evidence>
<evidence type="ECO:0000256" key="1">
    <source>
        <dbReference type="ARBA" id="ARBA00001913"/>
    </source>
</evidence>